<keyword evidence="1" id="KW-1133">Transmembrane helix</keyword>
<dbReference type="EMBL" id="JACHLL010000002">
    <property type="protein sequence ID" value="MBB6341095.1"/>
    <property type="molecule type" value="Genomic_DNA"/>
</dbReference>
<keyword evidence="1" id="KW-0472">Membrane</keyword>
<accession>A0A7X0BQU7</accession>
<proteinExistence type="predicted"/>
<keyword evidence="1" id="KW-0812">Transmembrane</keyword>
<evidence type="ECO:0000313" key="3">
    <source>
        <dbReference type="Proteomes" id="UP000557193"/>
    </source>
</evidence>
<sequence length="136" mass="15191">MNALHSRYLQSDARRMVLGTGLVLTLVSIGLYAIFNWLFGIGATRPSLVLFAGIGALFLVAGIAVMQAHAENRSCRAEVLKILQELEMSGFKLYLSTSGRIVISEKPQHDQYHLFPFSASQWSDSSRWALQFWNGK</sequence>
<dbReference type="RefSeq" id="WP_184681595.1">
    <property type="nucleotide sequence ID" value="NZ_JACHLL010000002.1"/>
</dbReference>
<gene>
    <name evidence="2" type="ORF">HNP49_001252</name>
</gene>
<dbReference type="Proteomes" id="UP000557193">
    <property type="component" value="Unassembled WGS sequence"/>
</dbReference>
<feature type="transmembrane region" description="Helical" evidence="1">
    <location>
        <begin position="47"/>
        <end position="66"/>
    </location>
</feature>
<dbReference type="AlphaFoldDB" id="A0A7X0BQU7"/>
<evidence type="ECO:0000313" key="2">
    <source>
        <dbReference type="EMBL" id="MBB6341095.1"/>
    </source>
</evidence>
<feature type="transmembrane region" description="Helical" evidence="1">
    <location>
        <begin position="16"/>
        <end position="35"/>
    </location>
</feature>
<evidence type="ECO:0000256" key="1">
    <source>
        <dbReference type="SAM" id="Phobius"/>
    </source>
</evidence>
<protein>
    <submittedName>
        <fullName evidence="2">Uncharacterized protein</fullName>
    </submittedName>
</protein>
<name>A0A7X0BQU7_9PSED</name>
<keyword evidence="3" id="KW-1185">Reference proteome</keyword>
<comment type="caution">
    <text evidence="2">The sequence shown here is derived from an EMBL/GenBank/DDBJ whole genome shotgun (WGS) entry which is preliminary data.</text>
</comment>
<organism evidence="2 3">
    <name type="scientific">Pseudomonas fluvialis</name>
    <dbReference type="NCBI Taxonomy" id="1793966"/>
    <lineage>
        <taxon>Bacteria</taxon>
        <taxon>Pseudomonadati</taxon>
        <taxon>Pseudomonadota</taxon>
        <taxon>Gammaproteobacteria</taxon>
        <taxon>Pseudomonadales</taxon>
        <taxon>Pseudomonadaceae</taxon>
        <taxon>Pseudomonas</taxon>
    </lineage>
</organism>
<reference evidence="2 3" key="1">
    <citation type="submission" date="2020-08" db="EMBL/GenBank/DDBJ databases">
        <title>Functional genomics of gut bacteria from endangered species of beetles.</title>
        <authorList>
            <person name="Carlos-Shanley C."/>
        </authorList>
    </citation>
    <scope>NUCLEOTIDE SEQUENCE [LARGE SCALE GENOMIC DNA]</scope>
    <source>
        <strain evidence="2 3">S00202</strain>
    </source>
</reference>